<dbReference type="PROSITE" id="PS01124">
    <property type="entry name" value="HTH_ARAC_FAMILY_2"/>
    <property type="match status" value="1"/>
</dbReference>
<gene>
    <name evidence="5" type="ORF">ULMS_19430</name>
</gene>
<evidence type="ECO:0000313" key="6">
    <source>
        <dbReference type="Proteomes" id="UP000326994"/>
    </source>
</evidence>
<evidence type="ECO:0000256" key="1">
    <source>
        <dbReference type="ARBA" id="ARBA00023015"/>
    </source>
</evidence>
<comment type="caution">
    <text evidence="5">The sequence shown here is derived from an EMBL/GenBank/DDBJ whole genome shotgun (WGS) entry which is preliminary data.</text>
</comment>
<evidence type="ECO:0000256" key="3">
    <source>
        <dbReference type="ARBA" id="ARBA00023163"/>
    </source>
</evidence>
<dbReference type="EMBL" id="BKCF01000003">
    <property type="protein sequence ID" value="GEQ86435.1"/>
    <property type="molecule type" value="Genomic_DNA"/>
</dbReference>
<accession>A0A5J4G1S1</accession>
<dbReference type="GO" id="GO:0043565">
    <property type="term" value="F:sequence-specific DNA binding"/>
    <property type="evidence" value="ECO:0007669"/>
    <property type="project" value="InterPro"/>
</dbReference>
<name>A0A5J4G1S1_9FLAO</name>
<dbReference type="PRINTS" id="PR00032">
    <property type="entry name" value="HTHARAC"/>
</dbReference>
<dbReference type="InterPro" id="IPR009057">
    <property type="entry name" value="Homeodomain-like_sf"/>
</dbReference>
<keyword evidence="3" id="KW-0804">Transcription</keyword>
<reference evidence="5 6" key="1">
    <citation type="submission" date="2019-08" db="EMBL/GenBank/DDBJ databases">
        <title>Ulvibacter marinistellae sp. nov., isolated from a starfish, Patiria pectinifera.</title>
        <authorList>
            <person name="Kawano K."/>
            <person name="Ushijima N."/>
            <person name="Kihara M."/>
            <person name="Itoh H."/>
        </authorList>
    </citation>
    <scope>NUCLEOTIDE SEQUENCE [LARGE SCALE GENOMIC DNA]</scope>
    <source>
        <strain evidence="5 6">KK4</strain>
    </source>
</reference>
<dbReference type="SUPFAM" id="SSF46689">
    <property type="entry name" value="Homeodomain-like"/>
    <property type="match status" value="1"/>
</dbReference>
<evidence type="ECO:0000259" key="4">
    <source>
        <dbReference type="PROSITE" id="PS01124"/>
    </source>
</evidence>
<sequence>MKNLSIKNHTISELIEILGDSDQGDGLHIHISHSRFEKIPITYPFRTDSFCLFLIVSGSLTLQLNLIKHTLVKNEAIIAKPQVVAHILEMNPKLSIISVSFTVDFILSNGFKKEDHDAFEFFTGNNIPKLKLSNEEMDSAVSLAKILGRNQRFSLEKLPFKQELVQSSFKLLLYHYASIYKREFPDLEASLSRQEDLMLRFLDLLNENLKNERTVKFYADVLCVTSGYLSKVLKEISGKTANQLINEAVILEAKILLNTPVLSISEIAEELQFSDQSFFGKFFKKHTGFSPTTFRKTH</sequence>
<evidence type="ECO:0000313" key="5">
    <source>
        <dbReference type="EMBL" id="GEQ86435.1"/>
    </source>
</evidence>
<feature type="domain" description="HTH araC/xylS-type" evidence="4">
    <location>
        <begin position="199"/>
        <end position="297"/>
    </location>
</feature>
<dbReference type="Gene3D" id="1.10.10.60">
    <property type="entry name" value="Homeodomain-like"/>
    <property type="match status" value="1"/>
</dbReference>
<keyword evidence="6" id="KW-1185">Reference proteome</keyword>
<dbReference type="InterPro" id="IPR018060">
    <property type="entry name" value="HTH_AraC"/>
</dbReference>
<dbReference type="Pfam" id="PF12833">
    <property type="entry name" value="HTH_18"/>
    <property type="match status" value="1"/>
</dbReference>
<dbReference type="GO" id="GO:0003700">
    <property type="term" value="F:DNA-binding transcription factor activity"/>
    <property type="evidence" value="ECO:0007669"/>
    <property type="project" value="InterPro"/>
</dbReference>
<dbReference type="InterPro" id="IPR020449">
    <property type="entry name" value="Tscrpt_reg_AraC-type_HTH"/>
</dbReference>
<organism evidence="5 6">
    <name type="scientific">Patiriisocius marinistellae</name>
    <dbReference type="NCBI Taxonomy" id="2494560"/>
    <lineage>
        <taxon>Bacteria</taxon>
        <taxon>Pseudomonadati</taxon>
        <taxon>Bacteroidota</taxon>
        <taxon>Flavobacteriia</taxon>
        <taxon>Flavobacteriales</taxon>
        <taxon>Flavobacteriaceae</taxon>
        <taxon>Patiriisocius</taxon>
    </lineage>
</organism>
<dbReference type="PANTHER" id="PTHR43280">
    <property type="entry name" value="ARAC-FAMILY TRANSCRIPTIONAL REGULATOR"/>
    <property type="match status" value="1"/>
</dbReference>
<dbReference type="SMART" id="SM00342">
    <property type="entry name" value="HTH_ARAC"/>
    <property type="match status" value="1"/>
</dbReference>
<dbReference type="OrthoDB" id="632644at2"/>
<dbReference type="PANTHER" id="PTHR43280:SF32">
    <property type="entry name" value="TRANSCRIPTIONAL REGULATORY PROTEIN"/>
    <property type="match status" value="1"/>
</dbReference>
<dbReference type="Proteomes" id="UP000326994">
    <property type="component" value="Unassembled WGS sequence"/>
</dbReference>
<evidence type="ECO:0000256" key="2">
    <source>
        <dbReference type="ARBA" id="ARBA00023125"/>
    </source>
</evidence>
<proteinExistence type="predicted"/>
<keyword evidence="1" id="KW-0805">Transcription regulation</keyword>
<keyword evidence="2" id="KW-0238">DNA-binding</keyword>
<protein>
    <submittedName>
        <fullName evidence="5">AraC family transcriptional regulator</fullName>
    </submittedName>
</protein>
<dbReference type="RefSeq" id="WP_151894358.1">
    <property type="nucleotide sequence ID" value="NZ_BKCF01000003.1"/>
</dbReference>
<dbReference type="AlphaFoldDB" id="A0A5J4G1S1"/>